<dbReference type="AlphaFoldDB" id="A0A5P1E5Z5"/>
<keyword evidence="2" id="KW-1185">Reference proteome</keyword>
<evidence type="ECO:0000313" key="2">
    <source>
        <dbReference type="Proteomes" id="UP000243459"/>
    </source>
</evidence>
<dbReference type="EMBL" id="CM007389">
    <property type="protein sequence ID" value="ONK57403.1"/>
    <property type="molecule type" value="Genomic_DNA"/>
</dbReference>
<accession>A0A5P1E5Z5</accession>
<dbReference type="Proteomes" id="UP000243459">
    <property type="component" value="Chromosome 9"/>
</dbReference>
<evidence type="ECO:0008006" key="3">
    <source>
        <dbReference type="Google" id="ProtNLM"/>
    </source>
</evidence>
<gene>
    <name evidence="1" type="ORF">A4U43_C09F160</name>
</gene>
<dbReference type="Gramene" id="ONK57403">
    <property type="protein sequence ID" value="ONK57403"/>
    <property type="gene ID" value="A4U43_C09F160"/>
</dbReference>
<proteinExistence type="predicted"/>
<sequence>MRWSSTVTSFTFPPHPGLFKTRAQEVPLDMMDTHGQIAERQRSTENEDRPVMTCSSFMESLRKCGRIDKAIGFMESDGEGDGFRWD</sequence>
<organism evidence="1 2">
    <name type="scientific">Asparagus officinalis</name>
    <name type="common">Garden asparagus</name>
    <dbReference type="NCBI Taxonomy" id="4686"/>
    <lineage>
        <taxon>Eukaryota</taxon>
        <taxon>Viridiplantae</taxon>
        <taxon>Streptophyta</taxon>
        <taxon>Embryophyta</taxon>
        <taxon>Tracheophyta</taxon>
        <taxon>Spermatophyta</taxon>
        <taxon>Magnoliopsida</taxon>
        <taxon>Liliopsida</taxon>
        <taxon>Asparagales</taxon>
        <taxon>Asparagaceae</taxon>
        <taxon>Asparagoideae</taxon>
        <taxon>Asparagus</taxon>
    </lineage>
</organism>
<reference evidence="2" key="1">
    <citation type="journal article" date="2017" name="Nat. Commun.">
        <title>The asparagus genome sheds light on the origin and evolution of a young Y chromosome.</title>
        <authorList>
            <person name="Harkess A."/>
            <person name="Zhou J."/>
            <person name="Xu C."/>
            <person name="Bowers J.E."/>
            <person name="Van der Hulst R."/>
            <person name="Ayyampalayam S."/>
            <person name="Mercati F."/>
            <person name="Riccardi P."/>
            <person name="McKain M.R."/>
            <person name="Kakrana A."/>
            <person name="Tang H."/>
            <person name="Ray J."/>
            <person name="Groenendijk J."/>
            <person name="Arikit S."/>
            <person name="Mathioni S.M."/>
            <person name="Nakano M."/>
            <person name="Shan H."/>
            <person name="Telgmann-Rauber A."/>
            <person name="Kanno A."/>
            <person name="Yue Z."/>
            <person name="Chen H."/>
            <person name="Li W."/>
            <person name="Chen Y."/>
            <person name="Xu X."/>
            <person name="Zhang Y."/>
            <person name="Luo S."/>
            <person name="Chen H."/>
            <person name="Gao J."/>
            <person name="Mao Z."/>
            <person name="Pires J.C."/>
            <person name="Luo M."/>
            <person name="Kudrna D."/>
            <person name="Wing R.A."/>
            <person name="Meyers B.C."/>
            <person name="Yi K."/>
            <person name="Kong H."/>
            <person name="Lavrijsen P."/>
            <person name="Sunseri F."/>
            <person name="Falavigna A."/>
            <person name="Ye Y."/>
            <person name="Leebens-Mack J.H."/>
            <person name="Chen G."/>
        </authorList>
    </citation>
    <scope>NUCLEOTIDE SEQUENCE [LARGE SCALE GENOMIC DNA]</scope>
    <source>
        <strain evidence="2">cv. DH0086</strain>
    </source>
</reference>
<evidence type="ECO:0000313" key="1">
    <source>
        <dbReference type="EMBL" id="ONK57403.1"/>
    </source>
</evidence>
<protein>
    <recommendedName>
        <fullName evidence="3">Pentatricopeptide repeat-containing protein</fullName>
    </recommendedName>
</protein>
<name>A0A5P1E5Z5_ASPOF</name>